<keyword evidence="2" id="KW-1133">Transmembrane helix</keyword>
<evidence type="ECO:0000256" key="2">
    <source>
        <dbReference type="SAM" id="Phobius"/>
    </source>
</evidence>
<evidence type="ECO:0000313" key="4">
    <source>
        <dbReference type="Proteomes" id="UP001327560"/>
    </source>
</evidence>
<dbReference type="PANTHER" id="PTHR34188">
    <property type="entry name" value="OS01G0299500 PROTEIN"/>
    <property type="match status" value="1"/>
</dbReference>
<feature type="compositionally biased region" description="Basic and acidic residues" evidence="1">
    <location>
        <begin position="93"/>
        <end position="103"/>
    </location>
</feature>
<proteinExistence type="predicted"/>
<gene>
    <name evidence="3" type="ORF">Cni_G03848</name>
</gene>
<dbReference type="EMBL" id="CP136890">
    <property type="protein sequence ID" value="WOK95141.1"/>
    <property type="molecule type" value="Genomic_DNA"/>
</dbReference>
<dbReference type="PANTHER" id="PTHR34188:SF20">
    <property type="entry name" value="PROTEIN, PUTATIVE-RELATED"/>
    <property type="match status" value="1"/>
</dbReference>
<evidence type="ECO:0000313" key="3">
    <source>
        <dbReference type="EMBL" id="WOK95141.1"/>
    </source>
</evidence>
<dbReference type="AlphaFoldDB" id="A0AAQ3JUT5"/>
<accession>A0AAQ3JUT5</accession>
<keyword evidence="2" id="KW-0472">Membrane</keyword>
<name>A0AAQ3JUT5_9LILI</name>
<evidence type="ECO:0000256" key="1">
    <source>
        <dbReference type="SAM" id="MobiDB-lite"/>
    </source>
</evidence>
<feature type="region of interest" description="Disordered" evidence="1">
    <location>
        <begin position="81"/>
        <end position="112"/>
    </location>
</feature>
<keyword evidence="2" id="KW-0812">Transmembrane</keyword>
<organism evidence="3 4">
    <name type="scientific">Canna indica</name>
    <name type="common">Indian-shot</name>
    <dbReference type="NCBI Taxonomy" id="4628"/>
    <lineage>
        <taxon>Eukaryota</taxon>
        <taxon>Viridiplantae</taxon>
        <taxon>Streptophyta</taxon>
        <taxon>Embryophyta</taxon>
        <taxon>Tracheophyta</taxon>
        <taxon>Spermatophyta</taxon>
        <taxon>Magnoliopsida</taxon>
        <taxon>Liliopsida</taxon>
        <taxon>Zingiberales</taxon>
        <taxon>Cannaceae</taxon>
        <taxon>Canna</taxon>
    </lineage>
</organism>
<protein>
    <submittedName>
        <fullName evidence="3">Uncharacterized protein</fullName>
    </submittedName>
</protein>
<feature type="transmembrane region" description="Helical" evidence="2">
    <location>
        <begin position="153"/>
        <end position="172"/>
    </location>
</feature>
<keyword evidence="4" id="KW-1185">Reference proteome</keyword>
<dbReference type="Proteomes" id="UP001327560">
    <property type="component" value="Chromosome 1"/>
</dbReference>
<sequence length="176" mass="20120">MITMDSRNLEETIDLERGIYSAKSDKKRDGLVKGLLRKSSRSSEKQMMSKETMNLEDNFSISLLDHDEKGDVLTEKFKREEMESNGIRVSAQEPRKKATEKHPKPPRHPNSLTMCSSDRNLIQEISELVMLKRGRIQHMKAVKKLKNVKAGSICNANSVAMVVTILFFLIIIRQAF</sequence>
<reference evidence="3 4" key="1">
    <citation type="submission" date="2023-10" db="EMBL/GenBank/DDBJ databases">
        <title>Chromosome-scale genome assembly provides insights into flower coloration mechanisms of Canna indica.</title>
        <authorList>
            <person name="Li C."/>
        </authorList>
    </citation>
    <scope>NUCLEOTIDE SEQUENCE [LARGE SCALE GENOMIC DNA]</scope>
    <source>
        <tissue evidence="3">Flower</tissue>
    </source>
</reference>